<comment type="subcellular location">
    <subcellularLocation>
        <location evidence="1 8">Cell outer membrane</location>
        <topology evidence="1 8">Multi-pass membrane protein</topology>
    </subcellularLocation>
</comment>
<dbReference type="SUPFAM" id="SSF56935">
    <property type="entry name" value="Porins"/>
    <property type="match status" value="1"/>
</dbReference>
<feature type="signal peptide" evidence="10">
    <location>
        <begin position="1"/>
        <end position="21"/>
    </location>
</feature>
<dbReference type="EMBL" id="CADCTQ010000533">
    <property type="protein sequence ID" value="CAA9313867.1"/>
    <property type="molecule type" value="Genomic_DNA"/>
</dbReference>
<dbReference type="AlphaFoldDB" id="A0A6J4KU01"/>
<dbReference type="PROSITE" id="PS52016">
    <property type="entry name" value="TONB_DEPENDENT_REC_3"/>
    <property type="match status" value="1"/>
</dbReference>
<keyword evidence="6 8" id="KW-0472">Membrane</keyword>
<protein>
    <submittedName>
        <fullName evidence="13">Outer membrane TonB-dependent transporter, utilization system for glycans and polysaccharides (PUL), SusC family</fullName>
    </submittedName>
</protein>
<evidence type="ECO:0000256" key="5">
    <source>
        <dbReference type="ARBA" id="ARBA00023077"/>
    </source>
</evidence>
<keyword evidence="7 8" id="KW-0998">Cell outer membrane</keyword>
<dbReference type="SUPFAM" id="SSF49464">
    <property type="entry name" value="Carboxypeptidase regulatory domain-like"/>
    <property type="match status" value="1"/>
</dbReference>
<dbReference type="InterPro" id="IPR023997">
    <property type="entry name" value="TonB-dep_OMP_SusC/RagA_CS"/>
</dbReference>
<dbReference type="Pfam" id="PF13715">
    <property type="entry name" value="CarbopepD_reg_2"/>
    <property type="match status" value="1"/>
</dbReference>
<feature type="domain" description="TonB-dependent receptor plug" evidence="12">
    <location>
        <begin position="116"/>
        <end position="246"/>
    </location>
</feature>
<evidence type="ECO:0000256" key="2">
    <source>
        <dbReference type="ARBA" id="ARBA00022448"/>
    </source>
</evidence>
<evidence type="ECO:0000256" key="10">
    <source>
        <dbReference type="SAM" id="SignalP"/>
    </source>
</evidence>
<dbReference type="Pfam" id="PF07715">
    <property type="entry name" value="Plug"/>
    <property type="match status" value="1"/>
</dbReference>
<evidence type="ECO:0000256" key="4">
    <source>
        <dbReference type="ARBA" id="ARBA00022692"/>
    </source>
</evidence>
<dbReference type="NCBIfam" id="TIGR04057">
    <property type="entry name" value="SusC_RagA_signa"/>
    <property type="match status" value="1"/>
</dbReference>
<organism evidence="13">
    <name type="scientific">uncultured Cytophagales bacterium</name>
    <dbReference type="NCBI Taxonomy" id="158755"/>
    <lineage>
        <taxon>Bacteria</taxon>
        <taxon>Pseudomonadati</taxon>
        <taxon>Bacteroidota</taxon>
        <taxon>Sphingobacteriia</taxon>
        <taxon>Sphingobacteriales</taxon>
        <taxon>environmental samples</taxon>
    </lineage>
</organism>
<name>A0A6J4KU01_9SPHI</name>
<dbReference type="GO" id="GO:0009279">
    <property type="term" value="C:cell outer membrane"/>
    <property type="evidence" value="ECO:0007669"/>
    <property type="project" value="UniProtKB-SubCell"/>
</dbReference>
<reference evidence="13" key="1">
    <citation type="submission" date="2020-02" db="EMBL/GenBank/DDBJ databases">
        <authorList>
            <person name="Meier V. D."/>
        </authorList>
    </citation>
    <scope>NUCLEOTIDE SEQUENCE</scope>
    <source>
        <strain evidence="13">AVDCRST_MAG56</strain>
    </source>
</reference>
<sequence>MKKQLLLVLLGLFGALQQIRAQDQAVTGKVTSDADGSALPGVNVLVKGTNTGTTTNADGSYSITAATNATLVFTFIGFNTQEVPVGNQSTINVRLTENVRQLGEAVVTAIGVSREKKSLGYAATQLNNDDLLQGQNTNPINALQGKVAGLNINSGTNGPGTASRIVLRGPTSFTGNNQPLFVIDGIIVSNNNFRNTGTDGIEQSLDNQVDYGNRGADINPQDIESITVLKGPAAAALYGSVASNGAIVITTKRGQQGKMSITLNSNLTFSDILRLPEYQNQFGQGYQPGVPDDRRENFSWGLPFDGQERPWGQVINNQQKLKRYEALPDNVREFFDLGKTYNNTLSLSGGNERSTYFLSLSSQNNTGVVPTTSFDKYGVRFNGTSEFSKKFSSGLSVNYTNISSEPANGGQGDAFYNQIIQTPRDISLVDLEDLSDPFNGVFTGANGTAYYGYYGAYTKNPYFLLNSNRNENRVDRITGNFTLTFKPVEGLDITERLGGDIYSDRRFQRFAKYYYEPFDPFYAGQDWFSNGRYSEDIYNYSQLNQDLIVSYSRNIIPDLGFRVLLGNNIRKTRIDNTFAATNESGGLVVTGLYTLENSNGPVDADNTLTENFLVGVYGEATFSYKDLLFLGVTGRNDWSSTLPKNNRSFFYPSVNASFVFSSLLGEGVQGVLSFGKLRASWARVGNDAGAYLLNSVYPRQTLSGDFASTTFPFNGIPGFTQGNRIGNNALTPEFTSSLEIGTELGFFNNRFNVDFTYFNTRSTDQIVNVPVAPSTGFTTKTLNAGEMRNEGIELGLRATPVQTESGLKIDLFGTFTKVENTVVSINEGVEQILVNVGGAGFSGLGIVAAPGRPYGTFYGTAVQRDPATGSVVVDRATGLPITDPVNQYFGSYLPDYQASLGANVSFKGLSLNVLFDTKQGGQFYSRTSSTQAFVGTSPVTTTNNRQPFVYPNSVIENEDGSFSPNTSVTLNPYAFYTGQFSDVAEFNLVDASFVKFREASLNYTLPAGLFGKGAIRGITVGIFGNNLFLWTPKENTYIDPEINSQGASNAQGFDFSANPSLRNFGASLRVTL</sequence>
<keyword evidence="10" id="KW-0732">Signal</keyword>
<keyword evidence="5 9" id="KW-0798">TonB box</keyword>
<dbReference type="Gene3D" id="2.40.170.20">
    <property type="entry name" value="TonB-dependent receptor, beta-barrel domain"/>
    <property type="match status" value="1"/>
</dbReference>
<feature type="domain" description="TonB-dependent receptor-like beta-barrel" evidence="11">
    <location>
        <begin position="439"/>
        <end position="929"/>
    </location>
</feature>
<dbReference type="NCBIfam" id="TIGR04056">
    <property type="entry name" value="OMP_RagA_SusC"/>
    <property type="match status" value="1"/>
</dbReference>
<evidence type="ECO:0000256" key="7">
    <source>
        <dbReference type="ARBA" id="ARBA00023237"/>
    </source>
</evidence>
<gene>
    <name evidence="13" type="ORF">AVDCRST_MAG56-6570</name>
</gene>
<dbReference type="InterPro" id="IPR037066">
    <property type="entry name" value="Plug_dom_sf"/>
</dbReference>
<evidence type="ECO:0000313" key="13">
    <source>
        <dbReference type="EMBL" id="CAA9313867.1"/>
    </source>
</evidence>
<evidence type="ECO:0000256" key="1">
    <source>
        <dbReference type="ARBA" id="ARBA00004571"/>
    </source>
</evidence>
<keyword evidence="4 8" id="KW-0812">Transmembrane</keyword>
<evidence type="ECO:0000256" key="9">
    <source>
        <dbReference type="RuleBase" id="RU003357"/>
    </source>
</evidence>
<dbReference type="InterPro" id="IPR039426">
    <property type="entry name" value="TonB-dep_rcpt-like"/>
</dbReference>
<dbReference type="Gene3D" id="2.170.130.10">
    <property type="entry name" value="TonB-dependent receptor, plug domain"/>
    <property type="match status" value="1"/>
</dbReference>
<accession>A0A6J4KU01</accession>
<dbReference type="InterPro" id="IPR023996">
    <property type="entry name" value="TonB-dep_OMP_SusC/RagA"/>
</dbReference>
<keyword evidence="3 8" id="KW-1134">Transmembrane beta strand</keyword>
<dbReference type="InterPro" id="IPR008969">
    <property type="entry name" value="CarboxyPept-like_regulatory"/>
</dbReference>
<comment type="similarity">
    <text evidence="8 9">Belongs to the TonB-dependent receptor family.</text>
</comment>
<evidence type="ECO:0000256" key="8">
    <source>
        <dbReference type="PROSITE-ProRule" id="PRU01360"/>
    </source>
</evidence>
<dbReference type="InterPro" id="IPR000531">
    <property type="entry name" value="Beta-barrel_TonB"/>
</dbReference>
<dbReference type="Pfam" id="PF00593">
    <property type="entry name" value="TonB_dep_Rec_b-barrel"/>
    <property type="match status" value="1"/>
</dbReference>
<evidence type="ECO:0000256" key="6">
    <source>
        <dbReference type="ARBA" id="ARBA00023136"/>
    </source>
</evidence>
<dbReference type="InterPro" id="IPR036942">
    <property type="entry name" value="Beta-barrel_TonB_sf"/>
</dbReference>
<dbReference type="Gene3D" id="2.60.40.1120">
    <property type="entry name" value="Carboxypeptidase-like, regulatory domain"/>
    <property type="match status" value="1"/>
</dbReference>
<proteinExistence type="inferred from homology"/>
<dbReference type="InterPro" id="IPR012910">
    <property type="entry name" value="Plug_dom"/>
</dbReference>
<evidence type="ECO:0000256" key="3">
    <source>
        <dbReference type="ARBA" id="ARBA00022452"/>
    </source>
</evidence>
<evidence type="ECO:0000259" key="11">
    <source>
        <dbReference type="Pfam" id="PF00593"/>
    </source>
</evidence>
<keyword evidence="2 8" id="KW-0813">Transport</keyword>
<feature type="chain" id="PRO_5026657916" evidence="10">
    <location>
        <begin position="22"/>
        <end position="1072"/>
    </location>
</feature>
<evidence type="ECO:0000259" key="12">
    <source>
        <dbReference type="Pfam" id="PF07715"/>
    </source>
</evidence>